<evidence type="ECO:0000313" key="2">
    <source>
        <dbReference type="Proteomes" id="UP001062846"/>
    </source>
</evidence>
<comment type="caution">
    <text evidence="1">The sequence shown here is derived from an EMBL/GenBank/DDBJ whole genome shotgun (WGS) entry which is preliminary data.</text>
</comment>
<protein>
    <submittedName>
        <fullName evidence="1">Uncharacterized protein</fullName>
    </submittedName>
</protein>
<sequence>MHDSLVCNSFKDIFLYIHNQTIMHPLITHMISKPTLYNLHSRKYSFYRGCRDLSSLQKRRNLIFFFRDQEPNETLFTFWGFLWVENLF</sequence>
<name>A0ACC0N156_RHOML</name>
<gene>
    <name evidence="1" type="ORF">RHMOL_Rhmol07G0153600</name>
</gene>
<accession>A0ACC0N156</accession>
<dbReference type="Proteomes" id="UP001062846">
    <property type="component" value="Chromosome 7"/>
</dbReference>
<proteinExistence type="predicted"/>
<organism evidence="1 2">
    <name type="scientific">Rhododendron molle</name>
    <name type="common">Chinese azalea</name>
    <name type="synonym">Azalea mollis</name>
    <dbReference type="NCBI Taxonomy" id="49168"/>
    <lineage>
        <taxon>Eukaryota</taxon>
        <taxon>Viridiplantae</taxon>
        <taxon>Streptophyta</taxon>
        <taxon>Embryophyta</taxon>
        <taxon>Tracheophyta</taxon>
        <taxon>Spermatophyta</taxon>
        <taxon>Magnoliopsida</taxon>
        <taxon>eudicotyledons</taxon>
        <taxon>Gunneridae</taxon>
        <taxon>Pentapetalae</taxon>
        <taxon>asterids</taxon>
        <taxon>Ericales</taxon>
        <taxon>Ericaceae</taxon>
        <taxon>Ericoideae</taxon>
        <taxon>Rhodoreae</taxon>
        <taxon>Rhododendron</taxon>
    </lineage>
</organism>
<reference evidence="1" key="1">
    <citation type="submission" date="2022-02" db="EMBL/GenBank/DDBJ databases">
        <title>Plant Genome Project.</title>
        <authorList>
            <person name="Zhang R.-G."/>
        </authorList>
    </citation>
    <scope>NUCLEOTIDE SEQUENCE</scope>
    <source>
        <strain evidence="1">AT1</strain>
    </source>
</reference>
<dbReference type="EMBL" id="CM046394">
    <property type="protein sequence ID" value="KAI8546880.1"/>
    <property type="molecule type" value="Genomic_DNA"/>
</dbReference>
<evidence type="ECO:0000313" key="1">
    <source>
        <dbReference type="EMBL" id="KAI8546880.1"/>
    </source>
</evidence>
<keyword evidence="2" id="KW-1185">Reference proteome</keyword>